<evidence type="ECO:0000313" key="1">
    <source>
        <dbReference type="EMBL" id="KGG50412.1"/>
    </source>
</evidence>
<organism evidence="1 2">
    <name type="scientific">Mitosporidium daphniae</name>
    <dbReference type="NCBI Taxonomy" id="1485682"/>
    <lineage>
        <taxon>Eukaryota</taxon>
        <taxon>Fungi</taxon>
        <taxon>Fungi incertae sedis</taxon>
        <taxon>Microsporidia</taxon>
        <taxon>Mitosporidium</taxon>
    </lineage>
</organism>
<dbReference type="RefSeq" id="XP_013236850.1">
    <property type="nucleotide sequence ID" value="XM_013381396.1"/>
</dbReference>
<name>A0A098VMX6_9MICR</name>
<dbReference type="HOGENOM" id="CLU_552175_0_0_1"/>
<gene>
    <name evidence="1" type="ORF">DI09_70p70</name>
</gene>
<dbReference type="AlphaFoldDB" id="A0A098VMX6"/>
<proteinExistence type="predicted"/>
<evidence type="ECO:0000313" key="2">
    <source>
        <dbReference type="Proteomes" id="UP000029725"/>
    </source>
</evidence>
<protein>
    <submittedName>
        <fullName evidence="1">Uncharacterized protein</fullName>
    </submittedName>
</protein>
<comment type="caution">
    <text evidence="1">The sequence shown here is derived from an EMBL/GenBank/DDBJ whole genome shotgun (WGS) entry which is preliminary data.</text>
</comment>
<dbReference type="GeneID" id="25260706"/>
<sequence length="494" mass="56124">MIGLPINFIHNGSKACERSGSCCESMPDWLLIRITSIHQFLMATRLSNDDAVALFPWTIVAQRCELLWRFGLVNRMAVFLVQRVLPAIQRSLNSDKGDVAKRLFWTSFLANLVIFFRSALIVPAHGLAIGRYNPKLPNEAIVQCRYCASAEFRKVSSSSCHECIFDAQLTYISKQSLENIRKSLIKVTVVVLLRIVGETIAEFEVIQTYRNAFPLMHRYRMPASMTKKLTMLWLTVALKDAFNQLLDISSTAFVNVPTEGEVANIFPVAMDVLRQYFPASKCLITVAGVKSMLAEGEAAFRSRLRRLAIQSSKRWVREMDYSDQSLVYEGMPQGIFLRGEKKISALSVFLMLGKLVQLEALVASLRQTSTATALYSALAGYYLLLPPQILHVLSKYKDVEKSVFYAYHRNVVQPWRRKVMEMSRIGSLYRMMKDTKTHPLESGLRTSSYKREYPPPTLLSRALKYHEMHGAFEPPLKESVRLCPGALYGFETDI</sequence>
<accession>A0A098VMX6</accession>
<dbReference type="Proteomes" id="UP000029725">
    <property type="component" value="Unassembled WGS sequence"/>
</dbReference>
<reference evidence="1 2" key="1">
    <citation type="submission" date="2014-04" db="EMBL/GenBank/DDBJ databases">
        <title>A new species of microsporidia sheds light on the evolution of extreme parasitism.</title>
        <authorList>
            <person name="Haag K.L."/>
            <person name="James T.Y."/>
            <person name="Larsson R."/>
            <person name="Schaer T.M."/>
            <person name="Refardt D."/>
            <person name="Pombert J.-F."/>
            <person name="Ebert D."/>
        </authorList>
    </citation>
    <scope>NUCLEOTIDE SEQUENCE [LARGE SCALE GENOMIC DNA]</scope>
    <source>
        <strain evidence="1 2">UGP3</strain>
        <tissue evidence="1">Spores</tissue>
    </source>
</reference>
<keyword evidence="2" id="KW-1185">Reference proteome</keyword>
<dbReference type="VEuPathDB" id="MicrosporidiaDB:DI09_70p70"/>
<dbReference type="EMBL" id="JMKJ01000580">
    <property type="protein sequence ID" value="KGG50412.1"/>
    <property type="molecule type" value="Genomic_DNA"/>
</dbReference>